<dbReference type="AlphaFoldDB" id="A0A1H5F4Y8"/>
<feature type="transmembrane region" description="Helical" evidence="1">
    <location>
        <begin position="20"/>
        <end position="43"/>
    </location>
</feature>
<protein>
    <submittedName>
        <fullName evidence="2">Uncharacterized protein</fullName>
    </submittedName>
</protein>
<dbReference type="Proteomes" id="UP000183561">
    <property type="component" value="Unassembled WGS sequence"/>
</dbReference>
<gene>
    <name evidence="2" type="ORF">SAMN04490239_9488</name>
</gene>
<dbReference type="EMBL" id="FNSV01000009">
    <property type="protein sequence ID" value="SED98353.1"/>
    <property type="molecule type" value="Genomic_DNA"/>
</dbReference>
<keyword evidence="1" id="KW-1133">Transmembrane helix</keyword>
<evidence type="ECO:0000313" key="2">
    <source>
        <dbReference type="EMBL" id="SED98353.1"/>
    </source>
</evidence>
<sequence length="115" mass="12582">MGGVDEVTPVGSARGWRISLGVCAGLLVGFFCYVPAVILWQHFFEVPRPRVYPHGSFTSFGLDPPPVGYWVSWAGPAVLVTVPWRAARQFAVPFVPIAALAAWFVIGMDLFFTPD</sequence>
<feature type="transmembrane region" description="Helical" evidence="1">
    <location>
        <begin position="91"/>
        <end position="112"/>
    </location>
</feature>
<feature type="transmembrane region" description="Helical" evidence="1">
    <location>
        <begin position="67"/>
        <end position="84"/>
    </location>
</feature>
<accession>A0A1H5F4Y8</accession>
<evidence type="ECO:0000313" key="3">
    <source>
        <dbReference type="Proteomes" id="UP000183561"/>
    </source>
</evidence>
<evidence type="ECO:0000256" key="1">
    <source>
        <dbReference type="SAM" id="Phobius"/>
    </source>
</evidence>
<keyword evidence="1" id="KW-0812">Transmembrane</keyword>
<organism evidence="2 3">
    <name type="scientific">Rhodococcus koreensis</name>
    <dbReference type="NCBI Taxonomy" id="99653"/>
    <lineage>
        <taxon>Bacteria</taxon>
        <taxon>Bacillati</taxon>
        <taxon>Actinomycetota</taxon>
        <taxon>Actinomycetes</taxon>
        <taxon>Mycobacteriales</taxon>
        <taxon>Nocardiaceae</taxon>
        <taxon>Rhodococcus</taxon>
    </lineage>
</organism>
<keyword evidence="1" id="KW-0472">Membrane</keyword>
<proteinExistence type="predicted"/>
<name>A0A1H5F4Y8_9NOCA</name>
<keyword evidence="3" id="KW-1185">Reference proteome</keyword>
<reference evidence="3" key="1">
    <citation type="submission" date="2016-10" db="EMBL/GenBank/DDBJ databases">
        <authorList>
            <person name="Varghese N."/>
            <person name="Submissions S."/>
        </authorList>
    </citation>
    <scope>NUCLEOTIDE SEQUENCE [LARGE SCALE GENOMIC DNA]</scope>
    <source>
        <strain evidence="3">DSM 44498</strain>
    </source>
</reference>